<protein>
    <submittedName>
        <fullName evidence="2">Uncharacterized protein</fullName>
    </submittedName>
</protein>
<sequence length="82" mass="8461">MNSHGGCVANRGSKGFRAGGPSSNLLKANSAPGAPVLSQHQGRTQEGLFARDNVDKPTLTLKQSRKFGGGINGPLGAERNFA</sequence>
<organism evidence="2 3">
    <name type="scientific">Zophobas morio</name>
    <dbReference type="NCBI Taxonomy" id="2755281"/>
    <lineage>
        <taxon>Eukaryota</taxon>
        <taxon>Metazoa</taxon>
        <taxon>Ecdysozoa</taxon>
        <taxon>Arthropoda</taxon>
        <taxon>Hexapoda</taxon>
        <taxon>Insecta</taxon>
        <taxon>Pterygota</taxon>
        <taxon>Neoptera</taxon>
        <taxon>Endopterygota</taxon>
        <taxon>Coleoptera</taxon>
        <taxon>Polyphaga</taxon>
        <taxon>Cucujiformia</taxon>
        <taxon>Tenebrionidae</taxon>
        <taxon>Zophobas</taxon>
    </lineage>
</organism>
<dbReference type="AlphaFoldDB" id="A0AA38IZC0"/>
<evidence type="ECO:0000256" key="1">
    <source>
        <dbReference type="SAM" id="MobiDB-lite"/>
    </source>
</evidence>
<reference evidence="2" key="1">
    <citation type="journal article" date="2023" name="G3 (Bethesda)">
        <title>Whole genome assemblies of Zophobas morio and Tenebrio molitor.</title>
        <authorList>
            <person name="Kaur S."/>
            <person name="Stinson S.A."/>
            <person name="diCenzo G.C."/>
        </authorList>
    </citation>
    <scope>NUCLEOTIDE SEQUENCE</scope>
    <source>
        <strain evidence="2">QUZm001</strain>
    </source>
</reference>
<keyword evidence="3" id="KW-1185">Reference proteome</keyword>
<feature type="region of interest" description="Disordered" evidence="1">
    <location>
        <begin position="1"/>
        <end position="82"/>
    </location>
</feature>
<dbReference type="EMBL" id="JALNTZ010000002">
    <property type="protein sequence ID" value="KAJ3663739.1"/>
    <property type="molecule type" value="Genomic_DNA"/>
</dbReference>
<comment type="caution">
    <text evidence="2">The sequence shown here is derived from an EMBL/GenBank/DDBJ whole genome shotgun (WGS) entry which is preliminary data.</text>
</comment>
<gene>
    <name evidence="2" type="ORF">Zmor_007966</name>
</gene>
<accession>A0AA38IZC0</accession>
<evidence type="ECO:0000313" key="2">
    <source>
        <dbReference type="EMBL" id="KAJ3663739.1"/>
    </source>
</evidence>
<evidence type="ECO:0000313" key="3">
    <source>
        <dbReference type="Proteomes" id="UP001168821"/>
    </source>
</evidence>
<proteinExistence type="predicted"/>
<dbReference type="Proteomes" id="UP001168821">
    <property type="component" value="Unassembled WGS sequence"/>
</dbReference>
<name>A0AA38IZC0_9CUCU</name>